<sequence>MIPFEHMDSSTILVGHTLPNNINFLGILRSTVINIAILTIDTVYRLLERPFRRTFIELKGEVDILRWRAR</sequence>
<protein>
    <submittedName>
        <fullName evidence="2">Str. FM013</fullName>
    </submittedName>
</protein>
<dbReference type="Proteomes" id="UP000053732">
    <property type="component" value="Unassembled WGS sequence"/>
</dbReference>
<organism evidence="2 3">
    <name type="scientific">Penicillium camemberti (strain FM 013)</name>
    <dbReference type="NCBI Taxonomy" id="1429867"/>
    <lineage>
        <taxon>Eukaryota</taxon>
        <taxon>Fungi</taxon>
        <taxon>Dikarya</taxon>
        <taxon>Ascomycota</taxon>
        <taxon>Pezizomycotina</taxon>
        <taxon>Eurotiomycetes</taxon>
        <taxon>Eurotiomycetidae</taxon>
        <taxon>Eurotiales</taxon>
        <taxon>Aspergillaceae</taxon>
        <taxon>Penicillium</taxon>
    </lineage>
</organism>
<evidence type="ECO:0000256" key="1">
    <source>
        <dbReference type="SAM" id="Phobius"/>
    </source>
</evidence>
<accession>A0A0G4P647</accession>
<keyword evidence="3" id="KW-1185">Reference proteome</keyword>
<dbReference type="AlphaFoldDB" id="A0A0G4P647"/>
<gene>
    <name evidence="2" type="ORF">PCAMFM013_S006g000274</name>
</gene>
<dbReference type="STRING" id="1429867.A0A0G4P647"/>
<feature type="transmembrane region" description="Helical" evidence="1">
    <location>
        <begin position="27"/>
        <end position="47"/>
    </location>
</feature>
<keyword evidence="1" id="KW-1133">Transmembrane helix</keyword>
<reference evidence="2 3" key="1">
    <citation type="journal article" date="2014" name="Nat. Commun.">
        <title>Multiple recent horizontal transfers of a large genomic region in cheese making fungi.</title>
        <authorList>
            <person name="Cheeseman K."/>
            <person name="Ropars J."/>
            <person name="Renault P."/>
            <person name="Dupont J."/>
            <person name="Gouzy J."/>
            <person name="Branca A."/>
            <person name="Abraham A.L."/>
            <person name="Ceppi M."/>
            <person name="Conseiller E."/>
            <person name="Debuchy R."/>
            <person name="Malagnac F."/>
            <person name="Goarin A."/>
            <person name="Silar P."/>
            <person name="Lacoste S."/>
            <person name="Sallet E."/>
            <person name="Bensimon A."/>
            <person name="Giraud T."/>
            <person name="Brygoo Y."/>
        </authorList>
    </citation>
    <scope>NUCLEOTIDE SEQUENCE [LARGE SCALE GENOMIC DNA]</scope>
    <source>
        <strain evidence="3">FM 013</strain>
    </source>
</reference>
<proteinExistence type="predicted"/>
<dbReference type="EMBL" id="HG793139">
    <property type="protein sequence ID" value="CRL21734.1"/>
    <property type="molecule type" value="Genomic_DNA"/>
</dbReference>
<evidence type="ECO:0000313" key="3">
    <source>
        <dbReference type="Proteomes" id="UP000053732"/>
    </source>
</evidence>
<keyword evidence="1" id="KW-0472">Membrane</keyword>
<name>A0A0G4P647_PENC3</name>
<keyword evidence="1" id="KW-0812">Transmembrane</keyword>
<evidence type="ECO:0000313" key="2">
    <source>
        <dbReference type="EMBL" id="CRL21734.1"/>
    </source>
</evidence>